<feature type="region of interest" description="Disordered" evidence="1">
    <location>
        <begin position="1"/>
        <end position="29"/>
    </location>
</feature>
<reference evidence="3 4" key="1">
    <citation type="journal article" date="2019" name="Int. J. Syst. Evol. Microbiol.">
        <title>The Global Catalogue of Microorganisms (GCM) 10K type strain sequencing project: providing services to taxonomists for standard genome sequencing and annotation.</title>
        <authorList>
            <consortium name="The Broad Institute Genomics Platform"/>
            <consortium name="The Broad Institute Genome Sequencing Center for Infectious Disease"/>
            <person name="Wu L."/>
            <person name="Ma J."/>
        </authorList>
    </citation>
    <scope>NUCLEOTIDE SEQUENCE [LARGE SCALE GENOMIC DNA]</scope>
    <source>
        <strain evidence="3 4">JCM 14046</strain>
    </source>
</reference>
<name>A0ABN2PQB3_9ACTN</name>
<keyword evidence="2" id="KW-0812">Transmembrane</keyword>
<gene>
    <name evidence="3" type="ORF">GCM10009737_33500</name>
</gene>
<feature type="compositionally biased region" description="Basic residues" evidence="1">
    <location>
        <begin position="1"/>
        <end position="14"/>
    </location>
</feature>
<evidence type="ECO:0000256" key="2">
    <source>
        <dbReference type="SAM" id="Phobius"/>
    </source>
</evidence>
<evidence type="ECO:0000256" key="1">
    <source>
        <dbReference type="SAM" id="MobiDB-lite"/>
    </source>
</evidence>
<protein>
    <recommendedName>
        <fullName evidence="5">Nuclear transport factor 2 family protein</fullName>
    </recommendedName>
</protein>
<sequence length="209" mass="22268">MRHAAPRRRPRPLRPARPTGTTPAREAPPVRTGAPVVLLVGILVAAVVVGAVAVVASVDEPAERYPDVAPVAATPSDPLLAEPATPPGLRMLRSFDAARARAWADGDLDDLAALYAPGSAAQERDVAALASYVERGLVVEDLTTQVLRADLRRADRRTRVMAVTDQVVGGLVVGDEVRPTALPGDQPTDHLLTWRRVDGEWLLAEVEPV</sequence>
<comment type="caution">
    <text evidence="3">The sequence shown here is derived from an EMBL/GenBank/DDBJ whole genome shotgun (WGS) entry which is preliminary data.</text>
</comment>
<feature type="compositionally biased region" description="Low complexity" evidence="1">
    <location>
        <begin position="16"/>
        <end position="29"/>
    </location>
</feature>
<keyword evidence="4" id="KW-1185">Reference proteome</keyword>
<accession>A0ABN2PQB3</accession>
<evidence type="ECO:0000313" key="4">
    <source>
        <dbReference type="Proteomes" id="UP001501612"/>
    </source>
</evidence>
<evidence type="ECO:0008006" key="5">
    <source>
        <dbReference type="Google" id="ProtNLM"/>
    </source>
</evidence>
<dbReference type="Proteomes" id="UP001501612">
    <property type="component" value="Unassembled WGS sequence"/>
</dbReference>
<feature type="transmembrane region" description="Helical" evidence="2">
    <location>
        <begin position="36"/>
        <end position="58"/>
    </location>
</feature>
<proteinExistence type="predicted"/>
<keyword evidence="2" id="KW-1133">Transmembrane helix</keyword>
<dbReference type="RefSeq" id="WP_344008784.1">
    <property type="nucleotide sequence ID" value="NZ_BAAAMY010000010.1"/>
</dbReference>
<dbReference type="EMBL" id="BAAAMY010000010">
    <property type="protein sequence ID" value="GAA1928853.1"/>
    <property type="molecule type" value="Genomic_DNA"/>
</dbReference>
<organism evidence="3 4">
    <name type="scientific">Nocardioides lentus</name>
    <dbReference type="NCBI Taxonomy" id="338077"/>
    <lineage>
        <taxon>Bacteria</taxon>
        <taxon>Bacillati</taxon>
        <taxon>Actinomycetota</taxon>
        <taxon>Actinomycetes</taxon>
        <taxon>Propionibacteriales</taxon>
        <taxon>Nocardioidaceae</taxon>
        <taxon>Nocardioides</taxon>
    </lineage>
</organism>
<evidence type="ECO:0000313" key="3">
    <source>
        <dbReference type="EMBL" id="GAA1928853.1"/>
    </source>
</evidence>
<keyword evidence="2" id="KW-0472">Membrane</keyword>